<dbReference type="PANTHER" id="PTHR46231">
    <property type="entry name" value="ANKYRIN REPEAT AND BTB/POZ DOMAIN-CONTAINING PROTEIN 1"/>
    <property type="match status" value="1"/>
</dbReference>
<reference evidence="4 5" key="1">
    <citation type="submission" date="2020-01" db="EMBL/GenBank/DDBJ databases">
        <authorList>
            <person name="Sixt B."/>
            <person name="Schulz F."/>
            <person name="Kostanjsek R."/>
            <person name="Koestlbacher S."/>
            <person name="Collingro A."/>
            <person name="Toenshoff E."/>
            <person name="Horn M."/>
        </authorList>
    </citation>
    <scope>NUCLEOTIDE SEQUENCE [LARGE SCALE GENOMIC DNA]</scope>
    <source>
        <strain evidence="4 5">15C</strain>
    </source>
</reference>
<evidence type="ECO:0000256" key="2">
    <source>
        <dbReference type="ARBA" id="ARBA00023043"/>
    </source>
</evidence>
<dbReference type="Proteomes" id="UP000822862">
    <property type="component" value="Chromosome"/>
</dbReference>
<sequence length="552" mass="64494">MNNIDLLFLVSELARSPIQEHHAILTSRTVWFGRIINYFKPQNEIDVHSTINKVQDFIKKDPSVLKQPAFIRDVIEFTNKLDTYTFSHFEINQNFENEKCLSFIFSFESYILTHISGNQTKNLEVMRSIQSRLVPNNVISYLISTNFSQNITLATACCSYIEKEETTGLVNLKEYLMKKPEKMLHLLNAGCLAKSNFVIKVVWEIIYLNKNFKIFKEDKKLTFALDYLVNKEEYSNQALIVGNVQNPRAVLVNREVLVQRNAYFNRLFRTDFAERSQPTIILKDQDRTIKLQSIDYEGFLYLLRYIYSGSVDVPLELCLSVSHLADIYLEPDLKKTCDEKKWNQAILGLKNMKLVGKFQSVNYEKFFYFIHHSYTGKTDVTSVIMLQGLNIEKLQGLNYTEILYLLHYIYTGEADIPLEFCLTVSRLADAYSEPDLKKICDKKKWNQATFTLRDKGLLGKFQEANYERFFYLVHEIYTGQVNISSITMLKEMNHIEKLQDINYKEILYLLHYLYTEDKDIPLELCLTVSRLADAYSEPDLKNACDQKMLQGL</sequence>
<dbReference type="InterPro" id="IPR044515">
    <property type="entry name" value="ABTB1"/>
</dbReference>
<dbReference type="PROSITE" id="PS50097">
    <property type="entry name" value="BTB"/>
    <property type="match status" value="1"/>
</dbReference>
<proteinExistence type="predicted"/>
<evidence type="ECO:0000313" key="5">
    <source>
        <dbReference type="Proteomes" id="UP000822862"/>
    </source>
</evidence>
<dbReference type="SUPFAM" id="SSF54695">
    <property type="entry name" value="POZ domain"/>
    <property type="match status" value="3"/>
</dbReference>
<dbReference type="InterPro" id="IPR011333">
    <property type="entry name" value="SKP1/BTB/POZ_sf"/>
</dbReference>
<accession>A0ABX8Z023</accession>
<protein>
    <submittedName>
        <fullName evidence="4">BTB/POZ domain</fullName>
    </submittedName>
</protein>
<dbReference type="Gene3D" id="3.30.710.10">
    <property type="entry name" value="Potassium Channel Kv1.1, Chain A"/>
    <property type="match status" value="3"/>
</dbReference>
<dbReference type="EMBL" id="CP075585">
    <property type="protein sequence ID" value="QZA59011.1"/>
    <property type="molecule type" value="Genomic_DNA"/>
</dbReference>
<dbReference type="RefSeq" id="WP_194845091.1">
    <property type="nucleotide sequence ID" value="NZ_CP075585.1"/>
</dbReference>
<dbReference type="Pfam" id="PF00651">
    <property type="entry name" value="BTB"/>
    <property type="match status" value="2"/>
</dbReference>
<name>A0ABX8Z023_9BACT</name>
<keyword evidence="2" id="KW-0040">ANK repeat</keyword>
<dbReference type="SMART" id="SM00225">
    <property type="entry name" value="BTB"/>
    <property type="match status" value="2"/>
</dbReference>
<dbReference type="InterPro" id="IPR000210">
    <property type="entry name" value="BTB/POZ_dom"/>
</dbReference>
<feature type="domain" description="BTB" evidence="3">
    <location>
        <begin position="235"/>
        <end position="315"/>
    </location>
</feature>
<reference evidence="4 5" key="2">
    <citation type="submission" date="2021-05" db="EMBL/GenBank/DDBJ databases">
        <title>Ecology and evolution of chlamydial symbionts of arthropods.</title>
        <authorList>
            <person name="Halter T."/>
            <person name="Sixt B.S."/>
            <person name="Toenshoff E.R."/>
            <person name="Koestlbacher S."/>
            <person name="Schulz F."/>
            <person name="Kostanjsek R."/>
            <person name="Collingro A."/>
            <person name="Hendrickx F."/>
            <person name="Horn M."/>
        </authorList>
    </citation>
    <scope>NUCLEOTIDE SEQUENCE [LARGE SCALE GENOMIC DNA]</scope>
    <source>
        <strain evidence="4 5">15C</strain>
    </source>
</reference>
<keyword evidence="1" id="KW-0677">Repeat</keyword>
<evidence type="ECO:0000313" key="4">
    <source>
        <dbReference type="EMBL" id="QZA59011.1"/>
    </source>
</evidence>
<evidence type="ECO:0000256" key="1">
    <source>
        <dbReference type="ARBA" id="ARBA00022737"/>
    </source>
</evidence>
<dbReference type="PANTHER" id="PTHR46231:SF1">
    <property type="entry name" value="ANKYRIN REPEAT AND BTB_POZ DOMAIN-CONTAINING PROTEIN 1"/>
    <property type="match status" value="1"/>
</dbReference>
<gene>
    <name evidence="4" type="ORF">RHAB15C_0000895</name>
</gene>
<organism evidence="4 5">
    <name type="scientific">Candidatus Rhabdochlamydia porcellionis</name>
    <dbReference type="NCBI Taxonomy" id="225148"/>
    <lineage>
        <taxon>Bacteria</taxon>
        <taxon>Pseudomonadati</taxon>
        <taxon>Chlamydiota</taxon>
        <taxon>Chlamydiia</taxon>
        <taxon>Parachlamydiales</taxon>
        <taxon>Candidatus Rhabdochlamydiaceae</taxon>
        <taxon>Candidatus Rhabdochlamydia</taxon>
    </lineage>
</organism>
<evidence type="ECO:0000259" key="3">
    <source>
        <dbReference type="PROSITE" id="PS50097"/>
    </source>
</evidence>
<keyword evidence="5" id="KW-1185">Reference proteome</keyword>